<keyword evidence="2" id="KW-0472">Membrane</keyword>
<keyword evidence="2" id="KW-1133">Transmembrane helix</keyword>
<dbReference type="AlphaFoldDB" id="A0A5E4QJM1"/>
<feature type="region of interest" description="Disordered" evidence="1">
    <location>
        <begin position="93"/>
        <end position="137"/>
    </location>
</feature>
<protein>
    <submittedName>
        <fullName evidence="3">Uncharacterized protein</fullName>
    </submittedName>
</protein>
<dbReference type="Proteomes" id="UP000324832">
    <property type="component" value="Unassembled WGS sequence"/>
</dbReference>
<organism evidence="3 4">
    <name type="scientific">Leptidea sinapis</name>
    <dbReference type="NCBI Taxonomy" id="189913"/>
    <lineage>
        <taxon>Eukaryota</taxon>
        <taxon>Metazoa</taxon>
        <taxon>Ecdysozoa</taxon>
        <taxon>Arthropoda</taxon>
        <taxon>Hexapoda</taxon>
        <taxon>Insecta</taxon>
        <taxon>Pterygota</taxon>
        <taxon>Neoptera</taxon>
        <taxon>Endopterygota</taxon>
        <taxon>Lepidoptera</taxon>
        <taxon>Glossata</taxon>
        <taxon>Ditrysia</taxon>
        <taxon>Papilionoidea</taxon>
        <taxon>Pieridae</taxon>
        <taxon>Dismorphiinae</taxon>
        <taxon>Leptidea</taxon>
    </lineage>
</organism>
<dbReference type="EMBL" id="FZQP02003445">
    <property type="protein sequence ID" value="VVC98226.1"/>
    <property type="molecule type" value="Genomic_DNA"/>
</dbReference>
<keyword evidence="4" id="KW-1185">Reference proteome</keyword>
<sequence length="137" mass="15718">MFLRPQWVIGILLIQGFLVTSFPRFLPLNPLPMISGRIEAIRDAGRNIFDSTLGFRPQIKIPFTPYRNIPLIEPIINRNYDKNISNDNNIQEKPRLTINDTETSVKQETDLDNEIDSSSESITTESSTDTTTDIWLH</sequence>
<evidence type="ECO:0000313" key="3">
    <source>
        <dbReference type="EMBL" id="VVC98226.1"/>
    </source>
</evidence>
<keyword evidence="2" id="KW-0812">Transmembrane</keyword>
<feature type="transmembrane region" description="Helical" evidence="2">
    <location>
        <begin position="6"/>
        <end position="26"/>
    </location>
</feature>
<name>A0A5E4QJM1_9NEOP</name>
<feature type="compositionally biased region" description="Low complexity" evidence="1">
    <location>
        <begin position="118"/>
        <end position="137"/>
    </location>
</feature>
<evidence type="ECO:0000256" key="1">
    <source>
        <dbReference type="SAM" id="MobiDB-lite"/>
    </source>
</evidence>
<proteinExistence type="predicted"/>
<reference evidence="3 4" key="1">
    <citation type="submission" date="2017-07" db="EMBL/GenBank/DDBJ databases">
        <authorList>
            <person name="Talla V."/>
            <person name="Backstrom N."/>
        </authorList>
    </citation>
    <scope>NUCLEOTIDE SEQUENCE [LARGE SCALE GENOMIC DNA]</scope>
</reference>
<gene>
    <name evidence="3" type="ORF">LSINAPIS_LOCUS9340</name>
</gene>
<accession>A0A5E4QJM1</accession>
<evidence type="ECO:0000256" key="2">
    <source>
        <dbReference type="SAM" id="Phobius"/>
    </source>
</evidence>
<evidence type="ECO:0000313" key="4">
    <source>
        <dbReference type="Proteomes" id="UP000324832"/>
    </source>
</evidence>